<organism evidence="2 3">
    <name type="scientific">Bordetella genomosp. 10</name>
    <dbReference type="NCBI Taxonomy" id="1416804"/>
    <lineage>
        <taxon>Bacteria</taxon>
        <taxon>Pseudomonadati</taxon>
        <taxon>Pseudomonadota</taxon>
        <taxon>Betaproteobacteria</taxon>
        <taxon>Burkholderiales</taxon>
        <taxon>Alcaligenaceae</taxon>
        <taxon>Bordetella</taxon>
    </lineage>
</organism>
<dbReference type="InterPro" id="IPR051783">
    <property type="entry name" value="NAD(P)-dependent_oxidoreduct"/>
</dbReference>
<evidence type="ECO:0000313" key="3">
    <source>
        <dbReference type="Proteomes" id="UP000216020"/>
    </source>
</evidence>
<dbReference type="Gene3D" id="3.40.50.720">
    <property type="entry name" value="NAD(P)-binding Rossmann-like Domain"/>
    <property type="match status" value="1"/>
</dbReference>
<keyword evidence="3" id="KW-1185">Reference proteome</keyword>
<dbReference type="InterPro" id="IPR036291">
    <property type="entry name" value="NAD(P)-bd_dom_sf"/>
</dbReference>
<gene>
    <name evidence="2" type="ORF">CAL29_18155</name>
</gene>
<evidence type="ECO:0000313" key="2">
    <source>
        <dbReference type="EMBL" id="OZI30002.1"/>
    </source>
</evidence>
<dbReference type="AlphaFoldDB" id="A0A261RZC3"/>
<dbReference type="EMBL" id="NEVM01000005">
    <property type="protein sequence ID" value="OZI30002.1"/>
    <property type="molecule type" value="Genomic_DNA"/>
</dbReference>
<accession>A0A261RZC3</accession>
<dbReference type="PANTHER" id="PTHR48079">
    <property type="entry name" value="PROTEIN YEEZ"/>
    <property type="match status" value="1"/>
</dbReference>
<dbReference type="Pfam" id="PF01370">
    <property type="entry name" value="Epimerase"/>
    <property type="match status" value="1"/>
</dbReference>
<feature type="domain" description="NAD-dependent epimerase/dehydratase" evidence="1">
    <location>
        <begin position="3"/>
        <end position="80"/>
    </location>
</feature>
<protein>
    <submittedName>
        <fullName evidence="2">3-beta hydroxysteroid dehydrogenase</fullName>
    </submittedName>
</protein>
<name>A0A261RZC3_9BORD</name>
<dbReference type="InterPro" id="IPR001509">
    <property type="entry name" value="Epimerase_deHydtase"/>
</dbReference>
<dbReference type="CDD" id="cd05262">
    <property type="entry name" value="SDR_a7"/>
    <property type="match status" value="1"/>
</dbReference>
<dbReference type="SUPFAM" id="SSF51735">
    <property type="entry name" value="NAD(P)-binding Rossmann-fold domains"/>
    <property type="match status" value="1"/>
</dbReference>
<dbReference type="PANTHER" id="PTHR48079:SF6">
    <property type="entry name" value="NAD(P)-BINDING DOMAIN-CONTAINING PROTEIN-RELATED"/>
    <property type="match status" value="1"/>
</dbReference>
<sequence length="303" mass="31039">MRIFITGASGHIASAVIPELISAGHTVVGLARSDRATAAIQALGADVHRGDLADVAVLAAAAREADGVIHLAFDHEQQGRGNLQAAVAADLEAIHAIGQALAGSGKPFVGTCATGGIAIAGFSGLLTETVTLPGGPRIEAENTVIALAQQEVRSSVVRLPPAVHHDGRYGFVSGLIDIARATGKAGYLGDGSNRWPSTDTRDVAIAYRLALESAGAGTRVHAVAEEGIPMRQIAEAIGRRLGVPTAPVAPEDAPRQFGFLSAFVGLDNPTSSRITRATLGWKPTRPGLISAIEADVALTPDAN</sequence>
<dbReference type="RefSeq" id="WP_094854441.1">
    <property type="nucleotide sequence ID" value="NZ_NEVM01000005.1"/>
</dbReference>
<evidence type="ECO:0000259" key="1">
    <source>
        <dbReference type="Pfam" id="PF01370"/>
    </source>
</evidence>
<dbReference type="OrthoDB" id="9787292at2"/>
<dbReference type="Proteomes" id="UP000216020">
    <property type="component" value="Unassembled WGS sequence"/>
</dbReference>
<proteinExistence type="predicted"/>
<dbReference type="GO" id="GO:0004029">
    <property type="term" value="F:aldehyde dehydrogenase (NAD+) activity"/>
    <property type="evidence" value="ECO:0007669"/>
    <property type="project" value="TreeGrafter"/>
</dbReference>
<reference evidence="3" key="1">
    <citation type="submission" date="2017-05" db="EMBL/GenBank/DDBJ databases">
        <title>Complete and WGS of Bordetella genogroups.</title>
        <authorList>
            <person name="Spilker T."/>
            <person name="Lipuma J."/>
        </authorList>
    </citation>
    <scope>NUCLEOTIDE SEQUENCE [LARGE SCALE GENOMIC DNA]</scope>
    <source>
        <strain evidence="3">AU16122</strain>
    </source>
</reference>
<comment type="caution">
    <text evidence="2">The sequence shown here is derived from an EMBL/GenBank/DDBJ whole genome shotgun (WGS) entry which is preliminary data.</text>
</comment>
<dbReference type="GO" id="GO:0005737">
    <property type="term" value="C:cytoplasm"/>
    <property type="evidence" value="ECO:0007669"/>
    <property type="project" value="TreeGrafter"/>
</dbReference>